<dbReference type="Pfam" id="PF00356">
    <property type="entry name" value="LacI"/>
    <property type="match status" value="1"/>
</dbReference>
<dbReference type="PROSITE" id="PS00356">
    <property type="entry name" value="HTH_LACI_1"/>
    <property type="match status" value="1"/>
</dbReference>
<feature type="domain" description="HTH lacI-type" evidence="4">
    <location>
        <begin position="3"/>
        <end position="57"/>
    </location>
</feature>
<proteinExistence type="predicted"/>
<keyword evidence="3" id="KW-0804">Transcription</keyword>
<keyword evidence="7" id="KW-1185">Reference proteome</keyword>
<evidence type="ECO:0000259" key="5">
    <source>
        <dbReference type="PROSITE" id="PS50943"/>
    </source>
</evidence>
<dbReference type="SUPFAM" id="SSF47413">
    <property type="entry name" value="lambda repressor-like DNA-binding domains"/>
    <property type="match status" value="1"/>
</dbReference>
<evidence type="ECO:0000313" key="7">
    <source>
        <dbReference type="Proteomes" id="UP000093514"/>
    </source>
</evidence>
<dbReference type="InterPro" id="IPR046335">
    <property type="entry name" value="LacI/GalR-like_sensor"/>
</dbReference>
<dbReference type="GO" id="GO:0000976">
    <property type="term" value="F:transcription cis-regulatory region binding"/>
    <property type="evidence" value="ECO:0007669"/>
    <property type="project" value="TreeGrafter"/>
</dbReference>
<evidence type="ECO:0000259" key="4">
    <source>
        <dbReference type="PROSITE" id="PS50932"/>
    </source>
</evidence>
<dbReference type="InterPro" id="IPR001387">
    <property type="entry name" value="Cro/C1-type_HTH"/>
</dbReference>
<dbReference type="Pfam" id="PF13377">
    <property type="entry name" value="Peripla_BP_3"/>
    <property type="match status" value="1"/>
</dbReference>
<dbReference type="EMBL" id="LWDV01000006">
    <property type="protein sequence ID" value="OCL27994.1"/>
    <property type="molecule type" value="Genomic_DNA"/>
</dbReference>
<dbReference type="Proteomes" id="UP000093514">
    <property type="component" value="Unassembled WGS sequence"/>
</dbReference>
<dbReference type="AlphaFoldDB" id="A0A1C0ACA3"/>
<dbReference type="CDD" id="cd01542">
    <property type="entry name" value="PBP1_TreR-like"/>
    <property type="match status" value="1"/>
</dbReference>
<keyword evidence="1" id="KW-0805">Transcription regulation</keyword>
<dbReference type="PROSITE" id="PS50943">
    <property type="entry name" value="HTH_CROC1"/>
    <property type="match status" value="1"/>
</dbReference>
<dbReference type="Gene3D" id="3.40.50.2300">
    <property type="match status" value="2"/>
</dbReference>
<evidence type="ECO:0000256" key="1">
    <source>
        <dbReference type="ARBA" id="ARBA00023015"/>
    </source>
</evidence>
<dbReference type="RefSeq" id="WP_068714998.1">
    <property type="nucleotide sequence ID" value="NZ_LWDV01000006.1"/>
</dbReference>
<organism evidence="6 7">
    <name type="scientific">Orenia metallireducens</name>
    <dbReference type="NCBI Taxonomy" id="1413210"/>
    <lineage>
        <taxon>Bacteria</taxon>
        <taxon>Bacillati</taxon>
        <taxon>Bacillota</taxon>
        <taxon>Clostridia</taxon>
        <taxon>Halanaerobiales</taxon>
        <taxon>Halobacteroidaceae</taxon>
        <taxon>Orenia</taxon>
    </lineage>
</organism>
<dbReference type="SMART" id="SM00354">
    <property type="entry name" value="HTH_LACI"/>
    <property type="match status" value="1"/>
</dbReference>
<dbReference type="InterPro" id="IPR028082">
    <property type="entry name" value="Peripla_BP_I"/>
</dbReference>
<accession>A0A1C0ACA3</accession>
<reference evidence="6 7" key="2">
    <citation type="submission" date="2016-08" db="EMBL/GenBank/DDBJ databases">
        <title>Orenia metallireducens sp. nov. strain Z6, a Novel Metal-reducing Firmicute from the Deep Subsurface.</title>
        <authorList>
            <person name="Maxim B.I."/>
            <person name="Kenneth K."/>
            <person name="Flynn T.M."/>
            <person name="Oloughlin E.J."/>
            <person name="Locke R.A."/>
            <person name="Weber J.R."/>
            <person name="Egan S.M."/>
            <person name="Mackie R.I."/>
            <person name="Cann I.K."/>
        </authorList>
    </citation>
    <scope>NUCLEOTIDE SEQUENCE [LARGE SCALE GENOMIC DNA]</scope>
    <source>
        <strain evidence="6 7">Z6</strain>
    </source>
</reference>
<evidence type="ECO:0000256" key="3">
    <source>
        <dbReference type="ARBA" id="ARBA00023163"/>
    </source>
</evidence>
<gene>
    <name evidence="6" type="ORF">U472_01990</name>
</gene>
<feature type="domain" description="HTH cro/C1-type" evidence="5">
    <location>
        <begin position="2"/>
        <end position="25"/>
    </location>
</feature>
<dbReference type="SUPFAM" id="SSF53822">
    <property type="entry name" value="Periplasmic binding protein-like I"/>
    <property type="match status" value="1"/>
</dbReference>
<dbReference type="OrthoDB" id="3180992at2"/>
<dbReference type="PANTHER" id="PTHR30146:SF146">
    <property type="entry name" value="HTH-TYPE TRANSCRIPTIONAL REGULATOR TRER"/>
    <property type="match status" value="1"/>
</dbReference>
<name>A0A1C0ACA3_9FIRM</name>
<sequence>MGLTIKEIAKLAGVSKSTVSRVINDAEHVSDKARKKVQQVIEETGYIPNSIAKDLKKNSTNSIGVIVPRINTSTISSAVEGISNIMYDNGYNLLLTNTRLDTEEEIKYLELLKEKRVSGILFFATEVTLKHLETLSKINLPVVVLGQDISEVIDFPCVIHDDFNSAKDIVKYLIKHGHQQIAYIGVQEYDVAVGQLRKKGYKEALRENSLEVPEEYLYKGDFSISSGYEGMKKIIESSQQLPTAVFAVTDSLAIGAIKYLKEQGYQVPEDISVVGIGNSDISSWITPELTTIDYDHLKAGEEASKILLKYINGDKFKGRLLIDYHIVERKSVKKI</sequence>
<dbReference type="Gene3D" id="1.10.260.40">
    <property type="entry name" value="lambda repressor-like DNA-binding domains"/>
    <property type="match status" value="1"/>
</dbReference>
<dbReference type="PROSITE" id="PS50932">
    <property type="entry name" value="HTH_LACI_2"/>
    <property type="match status" value="1"/>
</dbReference>
<dbReference type="PANTHER" id="PTHR30146">
    <property type="entry name" value="LACI-RELATED TRANSCRIPTIONAL REPRESSOR"/>
    <property type="match status" value="1"/>
</dbReference>
<dbReference type="InterPro" id="IPR000843">
    <property type="entry name" value="HTH_LacI"/>
</dbReference>
<dbReference type="CDD" id="cd01392">
    <property type="entry name" value="HTH_LacI"/>
    <property type="match status" value="1"/>
</dbReference>
<dbReference type="PRINTS" id="PR00036">
    <property type="entry name" value="HTHLACI"/>
</dbReference>
<dbReference type="GO" id="GO:0003700">
    <property type="term" value="F:DNA-binding transcription factor activity"/>
    <property type="evidence" value="ECO:0007669"/>
    <property type="project" value="TreeGrafter"/>
</dbReference>
<dbReference type="InterPro" id="IPR010982">
    <property type="entry name" value="Lambda_DNA-bd_dom_sf"/>
</dbReference>
<comment type="caution">
    <text evidence="6">The sequence shown here is derived from an EMBL/GenBank/DDBJ whole genome shotgun (WGS) entry which is preliminary data.</text>
</comment>
<reference evidence="7" key="1">
    <citation type="submission" date="2016-07" db="EMBL/GenBank/DDBJ databases">
        <authorList>
            <person name="Florea S."/>
            <person name="Webb J.S."/>
            <person name="Jaromczyk J."/>
            <person name="Schardl C.L."/>
        </authorList>
    </citation>
    <scope>NUCLEOTIDE SEQUENCE [LARGE SCALE GENOMIC DNA]</scope>
    <source>
        <strain evidence="7">Z6</strain>
    </source>
</reference>
<keyword evidence="2" id="KW-0238">DNA-binding</keyword>
<evidence type="ECO:0000256" key="2">
    <source>
        <dbReference type="ARBA" id="ARBA00023125"/>
    </source>
</evidence>
<protein>
    <submittedName>
        <fullName evidence="6">Transcriptional regulator</fullName>
    </submittedName>
</protein>
<evidence type="ECO:0000313" key="6">
    <source>
        <dbReference type="EMBL" id="OCL27994.1"/>
    </source>
</evidence>